<sequence>MGQGLPTLLVAMLGRDEEALLRKHLPAWKQVGDAFLLGLDARTQDDSAGAARSVLEAKPLQVYHFDFDGFGAAKSRLLQESHARFPDMTYVLLVEPDMRPKVETFSREPLKDKEPVYAIRRGGKESLGERLTDCVFRNDGRWYFRFRVHETPVYRNSEKQGLPEQIKDTGWSVVEIEGSARDAASRQHRIREELRLVRLDLQDHPGHPRLLYYLGVLQYDLAVEIKAAGATSLEDVRELATK</sequence>
<keyword evidence="2" id="KW-1185">Reference proteome</keyword>
<name>A0A812TSB9_9DINO</name>
<organism evidence="1 2">
    <name type="scientific">Symbiodinium natans</name>
    <dbReference type="NCBI Taxonomy" id="878477"/>
    <lineage>
        <taxon>Eukaryota</taxon>
        <taxon>Sar</taxon>
        <taxon>Alveolata</taxon>
        <taxon>Dinophyceae</taxon>
        <taxon>Suessiales</taxon>
        <taxon>Symbiodiniaceae</taxon>
        <taxon>Symbiodinium</taxon>
    </lineage>
</organism>
<evidence type="ECO:0000313" key="1">
    <source>
        <dbReference type="EMBL" id="CAE7535356.1"/>
    </source>
</evidence>
<proteinExistence type="predicted"/>
<dbReference type="OrthoDB" id="416620at2759"/>
<reference evidence="1" key="1">
    <citation type="submission" date="2021-02" db="EMBL/GenBank/DDBJ databases">
        <authorList>
            <person name="Dougan E. K."/>
            <person name="Rhodes N."/>
            <person name="Thang M."/>
            <person name="Chan C."/>
        </authorList>
    </citation>
    <scope>NUCLEOTIDE SEQUENCE</scope>
</reference>
<evidence type="ECO:0000313" key="2">
    <source>
        <dbReference type="Proteomes" id="UP000604046"/>
    </source>
</evidence>
<dbReference type="AlphaFoldDB" id="A0A812TSB9"/>
<feature type="non-terminal residue" evidence="1">
    <location>
        <position position="1"/>
    </location>
</feature>
<dbReference type="EMBL" id="CAJNDS010002587">
    <property type="protein sequence ID" value="CAE7535356.1"/>
    <property type="molecule type" value="Genomic_DNA"/>
</dbReference>
<gene>
    <name evidence="1" type="primary">Cyb5d2</name>
    <name evidence="1" type="ORF">SNAT2548_LOCUS30002</name>
</gene>
<protein>
    <submittedName>
        <fullName evidence="1">Cyb5d2 protein</fullName>
    </submittedName>
</protein>
<accession>A0A812TSB9</accession>
<dbReference type="Proteomes" id="UP000604046">
    <property type="component" value="Unassembled WGS sequence"/>
</dbReference>
<comment type="caution">
    <text evidence="1">The sequence shown here is derived from an EMBL/GenBank/DDBJ whole genome shotgun (WGS) entry which is preliminary data.</text>
</comment>